<evidence type="ECO:0000313" key="2">
    <source>
        <dbReference type="EnsemblMetazoa" id="tetur07g02220.1"/>
    </source>
</evidence>
<reference evidence="2" key="2">
    <citation type="submission" date="2015-06" db="UniProtKB">
        <authorList>
            <consortium name="EnsemblMetazoa"/>
        </authorList>
    </citation>
    <scope>IDENTIFICATION</scope>
</reference>
<feature type="domain" description="F-box" evidence="1">
    <location>
        <begin position="1"/>
        <end position="48"/>
    </location>
</feature>
<reference evidence="3" key="1">
    <citation type="submission" date="2011-08" db="EMBL/GenBank/DDBJ databases">
        <authorList>
            <person name="Rombauts S."/>
        </authorList>
    </citation>
    <scope>NUCLEOTIDE SEQUENCE</scope>
    <source>
        <strain evidence="3">London</strain>
    </source>
</reference>
<dbReference type="PANTHER" id="PTHR16134:SF119">
    <property type="entry name" value="AT02038P-RELATED"/>
    <property type="match status" value="1"/>
</dbReference>
<protein>
    <recommendedName>
        <fullName evidence="1">F-box domain-containing protein</fullName>
    </recommendedName>
</protein>
<dbReference type="PROSITE" id="PS50181">
    <property type="entry name" value="FBOX"/>
    <property type="match status" value="1"/>
</dbReference>
<dbReference type="InterPro" id="IPR001810">
    <property type="entry name" value="F-box_dom"/>
</dbReference>
<accession>T1K8Q8</accession>
<dbReference type="EnsemblMetazoa" id="tetur07g02220.1">
    <property type="protein sequence ID" value="tetur07g02220.1"/>
    <property type="gene ID" value="tetur07g02220"/>
</dbReference>
<proteinExistence type="predicted"/>
<dbReference type="InterPro" id="IPR032675">
    <property type="entry name" value="LRR_dom_sf"/>
</dbReference>
<name>T1K8Q8_TETUR</name>
<dbReference type="Gene3D" id="1.20.1280.50">
    <property type="match status" value="1"/>
</dbReference>
<dbReference type="SUPFAM" id="SSF52047">
    <property type="entry name" value="RNI-like"/>
    <property type="match status" value="1"/>
</dbReference>
<dbReference type="Gene3D" id="3.80.10.10">
    <property type="entry name" value="Ribonuclease Inhibitor"/>
    <property type="match status" value="1"/>
</dbReference>
<keyword evidence="3" id="KW-1185">Reference proteome</keyword>
<dbReference type="SUPFAM" id="SSF81383">
    <property type="entry name" value="F-box domain"/>
    <property type="match status" value="1"/>
</dbReference>
<dbReference type="Pfam" id="PF12937">
    <property type="entry name" value="F-box-like"/>
    <property type="match status" value="1"/>
</dbReference>
<organism evidence="2 3">
    <name type="scientific">Tetranychus urticae</name>
    <name type="common">Two-spotted spider mite</name>
    <dbReference type="NCBI Taxonomy" id="32264"/>
    <lineage>
        <taxon>Eukaryota</taxon>
        <taxon>Metazoa</taxon>
        <taxon>Ecdysozoa</taxon>
        <taxon>Arthropoda</taxon>
        <taxon>Chelicerata</taxon>
        <taxon>Arachnida</taxon>
        <taxon>Acari</taxon>
        <taxon>Acariformes</taxon>
        <taxon>Trombidiformes</taxon>
        <taxon>Prostigmata</taxon>
        <taxon>Eleutherengona</taxon>
        <taxon>Raphignathae</taxon>
        <taxon>Tetranychoidea</taxon>
        <taxon>Tetranychidae</taxon>
        <taxon>Tetranychus</taxon>
    </lineage>
</organism>
<dbReference type="EMBL" id="CAEY01001880">
    <property type="status" value="NOT_ANNOTATED_CDS"/>
    <property type="molecule type" value="Genomic_DNA"/>
</dbReference>
<evidence type="ECO:0000313" key="3">
    <source>
        <dbReference type="Proteomes" id="UP000015104"/>
    </source>
</evidence>
<dbReference type="Proteomes" id="UP000015104">
    <property type="component" value="Unassembled WGS sequence"/>
</dbReference>
<dbReference type="AlphaFoldDB" id="T1K8Q8"/>
<dbReference type="HOGENOM" id="CLU_029073_1_0_1"/>
<evidence type="ECO:0000259" key="1">
    <source>
        <dbReference type="PROSITE" id="PS50181"/>
    </source>
</evidence>
<sequence>MLINELPDDCLLSIFDYLNNLDDLINCYKVCIKWSHLIAERTRKVKYFMEDPKYSFDYVHYLGVDSIDIAEVSHGFQGKVQFGDIVTFVSNQKSLKGLIDPSGVSIEKYCDNLEMLSGNHSEPIILRNRSSIKQLHSGMNSIDTLKPDLSNFPNLERLHTHIKAPDKHYDGPALEKLKILELAFFCPFSTSICYVFQFIDLCPNLQSAHIFMNSHRLFFDEKLKQECLQDLVLHFFCQEPFNWDNLKRLFMKYPNLKHLALRKHWHITDGHIEQLVHILPNLLLFDVRGCRGVTQRAADSVQNYCKRYGRSVEFYFDGNRHEIESEWPQLSIKHEEISRGFDFMKHCFLKDFHQLPHFLIPIDYLKPYTY</sequence>
<dbReference type="InterPro" id="IPR036047">
    <property type="entry name" value="F-box-like_dom_sf"/>
</dbReference>
<dbReference type="PANTHER" id="PTHR16134">
    <property type="entry name" value="F-BOX/TPR REPEAT PROTEIN POF3"/>
    <property type="match status" value="1"/>
</dbReference>